<keyword evidence="1" id="KW-0812">Transmembrane</keyword>
<feature type="transmembrane region" description="Helical" evidence="1">
    <location>
        <begin position="195"/>
        <end position="221"/>
    </location>
</feature>
<reference evidence="2" key="1">
    <citation type="submission" date="2017-12" db="EMBL/GenBank/DDBJ databases">
        <title>Novel ORFS in the mitochondrial genome of the ctenophore, Beroe forskalii.</title>
        <authorList>
            <person name="Schultz D.T."/>
            <person name="Eizenga J.M."/>
            <person name="Corbett-Detig R.B."/>
            <person name="Francis W.R."/>
            <person name="Christianson L.M."/>
            <person name="Green R.E."/>
            <person name="Haddock S.H.D."/>
        </authorList>
    </citation>
    <scope>NUCLEOTIDE SEQUENCE</scope>
    <source>
        <strain evidence="2">Bf201606</strain>
    </source>
</reference>
<feature type="transmembrane region" description="Helical" evidence="1">
    <location>
        <begin position="119"/>
        <end position="143"/>
    </location>
</feature>
<feature type="transmembrane region" description="Helical" evidence="1">
    <location>
        <begin position="60"/>
        <end position="81"/>
    </location>
</feature>
<feature type="transmembrane region" description="Helical" evidence="1">
    <location>
        <begin position="29"/>
        <end position="48"/>
    </location>
</feature>
<proteinExistence type="predicted"/>
<feature type="transmembrane region" description="Helical" evidence="1">
    <location>
        <begin position="7"/>
        <end position="23"/>
    </location>
</feature>
<dbReference type="AlphaFoldDB" id="A0A2U8JFC0"/>
<feature type="transmembrane region" description="Helical" evidence="1">
    <location>
        <begin position="87"/>
        <end position="107"/>
    </location>
</feature>
<dbReference type="EMBL" id="MG655623">
    <property type="protein sequence ID" value="AWK60594.1"/>
    <property type="molecule type" value="Genomic_DNA"/>
</dbReference>
<name>A0A2U8JFC0_BERFR</name>
<sequence length="222" mass="26792">MEFYNHKASIFAVTIFFLFYYLSYSYGLLFGLVFYLLVFLILMIFSLFINFTSKQAFKELLFYSFLILFLFTFSSFINVYVSTFSMSIYFFIILFIFCTIYLIIAVLRDCFTFDSFFDFVIFAVFVCILMSLYTYSLSEIFTFFMNLAYNQNLSYEEAMLTNIIVYSIGHFFKVYYNFAYVLFDLEVIVSMVNYHFYALFFLFLISFLGICILLYFMYMFIF</sequence>
<feature type="transmembrane region" description="Helical" evidence="1">
    <location>
        <begin position="163"/>
        <end position="183"/>
    </location>
</feature>
<keyword evidence="2" id="KW-0496">Mitochondrion</keyword>
<evidence type="ECO:0000313" key="2">
    <source>
        <dbReference type="EMBL" id="AWK60594.1"/>
    </source>
</evidence>
<geneLocation type="mitochondrion" evidence="2"/>
<keyword evidence="1" id="KW-1133">Transmembrane helix</keyword>
<evidence type="ECO:0000256" key="1">
    <source>
        <dbReference type="SAM" id="Phobius"/>
    </source>
</evidence>
<organism evidence="2">
    <name type="scientific">Beroe forskalii</name>
    <name type="common">Comb jelly</name>
    <dbReference type="NCBI Taxonomy" id="140453"/>
    <lineage>
        <taxon>Eukaryota</taxon>
        <taxon>Metazoa</taxon>
        <taxon>Ctenophora</taxon>
        <taxon>Nuda</taxon>
        <taxon>Beroida</taxon>
        <taxon>Beroidae</taxon>
        <taxon>Beroe</taxon>
    </lineage>
</organism>
<accession>A0A2U8JFC0</accession>
<protein>
    <submittedName>
        <fullName evidence="2">Uncharacterized protein</fullName>
    </submittedName>
</protein>
<keyword evidence="1" id="KW-0472">Membrane</keyword>